<dbReference type="EMBL" id="MSSM01000011">
    <property type="protein sequence ID" value="RXT26837.1"/>
    <property type="molecule type" value="Genomic_DNA"/>
</dbReference>
<feature type="domain" description="DUF2326" evidence="2">
    <location>
        <begin position="459"/>
        <end position="585"/>
    </location>
</feature>
<evidence type="ECO:0000313" key="3">
    <source>
        <dbReference type="EMBL" id="RXT26837.1"/>
    </source>
</evidence>
<organism evidence="3 4">
    <name type="scientific">Lacticaseibacillus chiayiensis</name>
    <dbReference type="NCBI Taxonomy" id="2100821"/>
    <lineage>
        <taxon>Bacteria</taxon>
        <taxon>Bacillati</taxon>
        <taxon>Bacillota</taxon>
        <taxon>Bacilli</taxon>
        <taxon>Lactobacillales</taxon>
        <taxon>Lactobacillaceae</taxon>
        <taxon>Lacticaseibacillus</taxon>
    </lineage>
</organism>
<proteinExistence type="predicted"/>
<feature type="coiled-coil region" evidence="1">
    <location>
        <begin position="408"/>
        <end position="455"/>
    </location>
</feature>
<dbReference type="Proteomes" id="UP000290475">
    <property type="component" value="Unassembled WGS sequence"/>
</dbReference>
<keyword evidence="1" id="KW-0175">Coiled coil</keyword>
<protein>
    <recommendedName>
        <fullName evidence="2">DUF2326 domain-containing protein</fullName>
    </recommendedName>
</protein>
<dbReference type="Gene3D" id="3.40.50.300">
    <property type="entry name" value="P-loop containing nucleotide triphosphate hydrolases"/>
    <property type="match status" value="1"/>
</dbReference>
<evidence type="ECO:0000259" key="2">
    <source>
        <dbReference type="Pfam" id="PF10088"/>
    </source>
</evidence>
<dbReference type="AlphaFoldDB" id="A0A4Q1U763"/>
<dbReference type="Pfam" id="PF10088">
    <property type="entry name" value="DUF2326"/>
    <property type="match status" value="1"/>
</dbReference>
<dbReference type="InterPro" id="IPR027417">
    <property type="entry name" value="P-loop_NTPase"/>
</dbReference>
<comment type="caution">
    <text evidence="3">The sequence shown here is derived from an EMBL/GenBank/DDBJ whole genome shotgun (WGS) entry which is preliminary data.</text>
</comment>
<sequence length="585" mass="67281">MLPSSTRKERYVLFINKLEIEENGTTIQDVNFHRGLNLIVDSTPSPDTEGKPTSGNGVGKTTVLRLIDFCFGGDAKQIYTNREQKQPIVEVQDYLTNQRVLIRLTLSGNPDKIDSHTKYVIERNFLKDLKKKILRINGRSFSSVQKFIDQLGGDLFNLASGAKPSFRQLVPRNIRIDPPAVDNTLRYLGNYLQGPEYETLFLFLLGISLTDRAPIVSKLRTEKDFLKRLEAQPREELALALDKNTDDIRAAQLRRSQLNIDPKYSEKLKHLDDLKYTQSLLASQLTAGRLRASLIKDAQKQVRSKKSLINVEELRALYGEASNLLENLETSFEQLVAYNNAMVEARSEFIGRELPNISQKNAELERNIIASQNDIDHLKADLSKLNTTQELEKVSEELGQLFEVKGRLSSKIEQIDDERKKVSSLNDELKRIDKMAFSKDMKERIQEQLRQLNRHFYHFSQSMYGEDSGVTFREKKDRKSGKSYYEFYVFSPNNSSSGKKQGEIAAFDMGYTLFAREQHIPCLDFLLYDQKELMHGNQLVQILHDSQEDNIQVIVSILADKIPEELNADQWIVLRLSQKEKLFKF</sequence>
<reference evidence="3 4" key="1">
    <citation type="submission" date="2017-01" db="EMBL/GenBank/DDBJ databases">
        <title>Lactobacillus chiayiensis sp. nov., a lactic acid bacterium isolated from compost.</title>
        <authorList>
            <person name="Huang C.-H."/>
        </authorList>
    </citation>
    <scope>NUCLEOTIDE SEQUENCE [LARGE SCALE GENOMIC DNA]</scope>
    <source>
        <strain evidence="4">chh01</strain>
    </source>
</reference>
<name>A0A4Q1U763_9LACO</name>
<evidence type="ECO:0000256" key="1">
    <source>
        <dbReference type="SAM" id="Coils"/>
    </source>
</evidence>
<dbReference type="InterPro" id="IPR018760">
    <property type="entry name" value="DUF2326"/>
</dbReference>
<accession>A0A4Q1U763</accession>
<evidence type="ECO:0000313" key="4">
    <source>
        <dbReference type="Proteomes" id="UP000290475"/>
    </source>
</evidence>
<gene>
    <name evidence="3" type="ORF">BVJ53_05650</name>
</gene>